<keyword evidence="4" id="KW-0138">CF(0)</keyword>
<dbReference type="PANTHER" id="PTHR11410">
    <property type="entry name" value="ATP SYNTHASE SUBUNIT A"/>
    <property type="match status" value="1"/>
</dbReference>
<reference evidence="13" key="1">
    <citation type="journal article" date="2017" name="Mol. Phylogenet. Evol.">
        <title>Phylogenetic analysis of two Plectus mitochondrial genomes (Nematoda: Plectida) supports a sister group relationship between Plectida and Rhabditida within Chromadorea.</title>
        <authorList>
            <person name="Kim J."/>
            <person name="Kern E."/>
            <person name="Kim T."/>
            <person name="Sim M."/>
            <person name="Kim J."/>
            <person name="Kim Y."/>
            <person name="Park C."/>
            <person name="Nadler S.A."/>
            <person name="Park J.K."/>
        </authorList>
    </citation>
    <scope>NUCLEOTIDE SEQUENCE</scope>
</reference>
<keyword evidence="13" id="KW-0496">Mitochondrion</keyword>
<keyword evidence="8" id="KW-0406">Ion transport</keyword>
<accession>A0A1S5RUT6</accession>
<feature type="transmembrane region" description="Helical" evidence="12">
    <location>
        <begin position="69"/>
        <end position="89"/>
    </location>
</feature>
<evidence type="ECO:0000256" key="11">
    <source>
        <dbReference type="RuleBase" id="RU004450"/>
    </source>
</evidence>
<evidence type="ECO:0000256" key="6">
    <source>
        <dbReference type="ARBA" id="ARBA00022781"/>
    </source>
</evidence>
<keyword evidence="10" id="KW-0066">ATP synthesis</keyword>
<protein>
    <recommendedName>
        <fullName evidence="11">ATP synthase subunit a</fullName>
    </recommendedName>
</protein>
<dbReference type="Gene3D" id="1.20.120.220">
    <property type="entry name" value="ATP synthase, F0 complex, subunit A"/>
    <property type="match status" value="1"/>
</dbReference>
<dbReference type="PRINTS" id="PR00123">
    <property type="entry name" value="ATPASEA"/>
</dbReference>
<evidence type="ECO:0000313" key="13">
    <source>
        <dbReference type="EMBL" id="AOW68757.1"/>
    </source>
</evidence>
<feature type="transmembrane region" description="Helical" evidence="12">
    <location>
        <begin position="12"/>
        <end position="29"/>
    </location>
</feature>
<dbReference type="SUPFAM" id="SSF81336">
    <property type="entry name" value="F1F0 ATP synthase subunit A"/>
    <property type="match status" value="1"/>
</dbReference>
<comment type="similarity">
    <text evidence="2">Belongs to the ATPase A chain family.</text>
</comment>
<evidence type="ECO:0000256" key="4">
    <source>
        <dbReference type="ARBA" id="ARBA00022547"/>
    </source>
</evidence>
<dbReference type="AlphaFoldDB" id="A0A1S5RUT6"/>
<comment type="subcellular location">
    <subcellularLocation>
        <location evidence="1">Membrane</location>
        <topology evidence="1">Multi-pass membrane protein</topology>
    </subcellularLocation>
    <subcellularLocation>
        <location evidence="11">Mitochondrion inner membrane</location>
        <topology evidence="11">Multi-pass membrane protein</topology>
    </subcellularLocation>
</comment>
<gene>
    <name evidence="13" type="primary">ATP6</name>
</gene>
<evidence type="ECO:0000256" key="7">
    <source>
        <dbReference type="ARBA" id="ARBA00022989"/>
    </source>
</evidence>
<keyword evidence="9 12" id="KW-0472">Membrane</keyword>
<dbReference type="InterPro" id="IPR000568">
    <property type="entry name" value="ATP_synth_F0_asu"/>
</dbReference>
<proteinExistence type="inferred from homology"/>
<geneLocation type="mitochondrion" evidence="13"/>
<dbReference type="InterPro" id="IPR045083">
    <property type="entry name" value="ATP_synth_F0_asu_bact/mt"/>
</dbReference>
<dbReference type="Pfam" id="PF00119">
    <property type="entry name" value="ATP-synt_A"/>
    <property type="match status" value="1"/>
</dbReference>
<keyword evidence="5 12" id="KW-0812">Transmembrane</keyword>
<evidence type="ECO:0000256" key="12">
    <source>
        <dbReference type="SAM" id="Phobius"/>
    </source>
</evidence>
<organism evidence="13">
    <name type="scientific">Plectus aquatilis</name>
    <dbReference type="NCBI Taxonomy" id="70222"/>
    <lineage>
        <taxon>Eukaryota</taxon>
        <taxon>Metazoa</taxon>
        <taxon>Ecdysozoa</taxon>
        <taxon>Nematoda</taxon>
        <taxon>Chromadorea</taxon>
        <taxon>Plectida</taxon>
        <taxon>Plectina</taxon>
        <taxon>Plectoidea</taxon>
        <taxon>Plectidae</taxon>
        <taxon>Plectus</taxon>
    </lineage>
</organism>
<dbReference type="GO" id="GO:0046933">
    <property type="term" value="F:proton-transporting ATP synthase activity, rotational mechanism"/>
    <property type="evidence" value="ECO:0007669"/>
    <property type="project" value="TreeGrafter"/>
</dbReference>
<feature type="transmembrane region" description="Helical" evidence="12">
    <location>
        <begin position="110"/>
        <end position="130"/>
    </location>
</feature>
<dbReference type="PANTHER" id="PTHR11410:SF0">
    <property type="entry name" value="ATP SYNTHASE SUBUNIT A"/>
    <property type="match status" value="1"/>
</dbReference>
<keyword evidence="3" id="KW-0813">Transport</keyword>
<feature type="transmembrane region" description="Helical" evidence="12">
    <location>
        <begin position="136"/>
        <end position="155"/>
    </location>
</feature>
<evidence type="ECO:0000256" key="2">
    <source>
        <dbReference type="ARBA" id="ARBA00006810"/>
    </source>
</evidence>
<dbReference type="EMBL" id="KX017524">
    <property type="protein sequence ID" value="AOW68757.1"/>
    <property type="molecule type" value="Genomic_DNA"/>
</dbReference>
<evidence type="ECO:0000256" key="8">
    <source>
        <dbReference type="ARBA" id="ARBA00023065"/>
    </source>
</evidence>
<sequence length="194" mass="21232">MSSLFEGSELSFFWVLNFLAVSLLGYSLHVGSESKLIPTGSISWTFFMTLCVGLMSYNLCSLYPYNPCFFFSMLWSSLLVSIWAWFFALMALTVKGAKHFLMHLTSKGTGAGLGVALVYAELISFVIRVGTLGVRIVANLTTGHVLLALIANTYYASFAASTLLSSVFFLLEILVCLVQGYVFSLLISLYVSGS</sequence>
<keyword evidence="7 12" id="KW-1133">Transmembrane helix</keyword>
<feature type="transmembrane region" description="Helical" evidence="12">
    <location>
        <begin position="167"/>
        <end position="191"/>
    </location>
</feature>
<evidence type="ECO:0000256" key="1">
    <source>
        <dbReference type="ARBA" id="ARBA00004141"/>
    </source>
</evidence>
<name>A0A1S5RUT6_9BILA</name>
<dbReference type="GO" id="GO:0045259">
    <property type="term" value="C:proton-transporting ATP synthase complex"/>
    <property type="evidence" value="ECO:0007669"/>
    <property type="project" value="UniProtKB-KW"/>
</dbReference>
<evidence type="ECO:0000256" key="10">
    <source>
        <dbReference type="ARBA" id="ARBA00023310"/>
    </source>
</evidence>
<keyword evidence="6" id="KW-0375">Hydrogen ion transport</keyword>
<evidence type="ECO:0000256" key="9">
    <source>
        <dbReference type="ARBA" id="ARBA00023136"/>
    </source>
</evidence>
<dbReference type="InterPro" id="IPR035908">
    <property type="entry name" value="F0_ATP_A_sf"/>
</dbReference>
<evidence type="ECO:0000256" key="3">
    <source>
        <dbReference type="ARBA" id="ARBA00022448"/>
    </source>
</evidence>
<feature type="transmembrane region" description="Helical" evidence="12">
    <location>
        <begin position="36"/>
        <end position="57"/>
    </location>
</feature>
<dbReference type="GO" id="GO:0005743">
    <property type="term" value="C:mitochondrial inner membrane"/>
    <property type="evidence" value="ECO:0007669"/>
    <property type="project" value="UniProtKB-SubCell"/>
</dbReference>
<evidence type="ECO:0000256" key="5">
    <source>
        <dbReference type="ARBA" id="ARBA00022692"/>
    </source>
</evidence>